<name>A0A090L4E9_STRRB</name>
<reference evidence="1 2" key="1">
    <citation type="submission" date="2014-09" db="EMBL/GenBank/DDBJ databases">
        <authorList>
            <person name="Martin A.A."/>
        </authorList>
    </citation>
    <scope>NUCLEOTIDE SEQUENCE</scope>
    <source>
        <strain evidence="2">ED321</strain>
        <strain evidence="1">ED321 Heterogonic</strain>
    </source>
</reference>
<dbReference type="WormBase" id="SRAE_1000126300">
    <property type="protein sequence ID" value="SRP10487"/>
    <property type="gene ID" value="WBGene00257867"/>
</dbReference>
<accession>A0A090L4E9</accession>
<dbReference type="Proteomes" id="UP000035682">
    <property type="component" value="Unplaced"/>
</dbReference>
<dbReference type="EMBL" id="LN609528">
    <property type="protein sequence ID" value="CEF62997.1"/>
    <property type="molecule type" value="Genomic_DNA"/>
</dbReference>
<evidence type="ECO:0000313" key="2">
    <source>
        <dbReference type="Proteomes" id="UP000035682"/>
    </source>
</evidence>
<keyword evidence="2" id="KW-1185">Reference proteome</keyword>
<dbReference type="CTD" id="36375362"/>
<organism evidence="1">
    <name type="scientific">Strongyloides ratti</name>
    <name type="common">Parasitic roundworm</name>
    <dbReference type="NCBI Taxonomy" id="34506"/>
    <lineage>
        <taxon>Eukaryota</taxon>
        <taxon>Metazoa</taxon>
        <taxon>Ecdysozoa</taxon>
        <taxon>Nematoda</taxon>
        <taxon>Chromadorea</taxon>
        <taxon>Rhabditida</taxon>
        <taxon>Tylenchina</taxon>
        <taxon>Panagrolaimomorpha</taxon>
        <taxon>Strongyloidoidea</taxon>
        <taxon>Strongyloididae</taxon>
        <taxon>Strongyloides</taxon>
    </lineage>
</organism>
<reference evidence="3" key="2">
    <citation type="submission" date="2020-12" db="UniProtKB">
        <authorList>
            <consortium name="WormBaseParasite"/>
        </authorList>
    </citation>
    <scope>IDENTIFICATION</scope>
</reference>
<protein>
    <submittedName>
        <fullName evidence="1 3">Uncharacterized protein</fullName>
    </submittedName>
</protein>
<proteinExistence type="predicted"/>
<dbReference type="RefSeq" id="XP_024502199.1">
    <property type="nucleotide sequence ID" value="XM_024648197.1"/>
</dbReference>
<dbReference type="AlphaFoldDB" id="A0A090L4E9"/>
<sequence>MMVESLDTLTSNELNLIPQISNIIDQIKVLKNDCKYEHLLSIYEIIDIFFSNLYKSNISMEFLEYIELVTKFLSTPIDIRLIVVKLLLKKPTKYPGRIFNKDELQILSQNSNNINEFINIVSREKISLHFMISNTFRHERIEYQMGITGKEVKKCSVENLMDTVAKIIKQNKLRGVYRINFSFYKMFSSMVIFIYSNNISRLTLEHHNIIEFYVNKKLKYMVMPNIELLEESKLKLFTDIVMLYFSIINSNHIVTNNDKFSTYTLSEASKNYKLLMVDKSFNKFTKENFQNSPHFILFKCMKFMAGSFASFSRFDIAKELFEPIISTVFFTKIPDFLQYGFLYDYCKLLKKLGERKKILEISQKLCERLKQLPLYYAVVFYKLYSEQKTLKKNESIKFFGDHFLPILEGTIEGTSKGNVKSLEQLRGIILKDLKKFINCSKGGILNKNLWEEVCLILIFNHLSIEEIHSFFYTEHFPLFSKEKMRSLVEKSCKLLLNLKSQKNYAIISSNHDQYSKFVKEQEYGNVNFVKVYGVYVKESFSRIESRIYLFMGFK</sequence>
<dbReference type="WBParaSite" id="SRAE_1000126300.1">
    <property type="protein sequence ID" value="SRAE_1000126300.1"/>
    <property type="gene ID" value="WBGene00257867"/>
</dbReference>
<dbReference type="GeneID" id="36375362"/>
<gene>
    <name evidence="1 3 4" type="ORF">SRAE_1000126300</name>
</gene>
<evidence type="ECO:0000313" key="4">
    <source>
        <dbReference type="WormBase" id="SRAE_1000126300"/>
    </source>
</evidence>
<evidence type="ECO:0000313" key="1">
    <source>
        <dbReference type="EMBL" id="CEF62997.1"/>
    </source>
</evidence>
<evidence type="ECO:0000313" key="3">
    <source>
        <dbReference type="WBParaSite" id="SRAE_1000126300.1"/>
    </source>
</evidence>